<organism evidence="2 3">
    <name type="scientific">Ophiocordyceps australis</name>
    <dbReference type="NCBI Taxonomy" id="1399860"/>
    <lineage>
        <taxon>Eukaryota</taxon>
        <taxon>Fungi</taxon>
        <taxon>Dikarya</taxon>
        <taxon>Ascomycota</taxon>
        <taxon>Pezizomycotina</taxon>
        <taxon>Sordariomycetes</taxon>
        <taxon>Hypocreomycetidae</taxon>
        <taxon>Hypocreales</taxon>
        <taxon>Ophiocordycipitaceae</taxon>
        <taxon>Ophiocordyceps</taxon>
    </lineage>
</organism>
<dbReference type="AlphaFoldDB" id="A0A2C5ZP75"/>
<dbReference type="EMBL" id="NJEU01000107">
    <property type="protein sequence ID" value="PHH81632.1"/>
    <property type="molecule type" value="Genomic_DNA"/>
</dbReference>
<dbReference type="Proteomes" id="UP000224854">
    <property type="component" value="Unassembled WGS sequence"/>
</dbReference>
<evidence type="ECO:0000256" key="1">
    <source>
        <dbReference type="SAM" id="MobiDB-lite"/>
    </source>
</evidence>
<name>A0A2C5ZP75_9HYPO</name>
<reference evidence="2 3" key="1">
    <citation type="submission" date="2017-06" db="EMBL/GenBank/DDBJ databases">
        <title>Ant-infecting Ophiocordyceps genomes reveal a high diversity of potential behavioral manipulation genes and a possible major role for enterotoxins.</title>
        <authorList>
            <person name="De Bekker C."/>
            <person name="Evans H.C."/>
            <person name="Brachmann A."/>
            <person name="Hughes D.P."/>
        </authorList>
    </citation>
    <scope>NUCLEOTIDE SEQUENCE [LARGE SCALE GENOMIC DNA]</scope>
    <source>
        <strain evidence="2 3">1348a</strain>
    </source>
</reference>
<protein>
    <recommendedName>
        <fullName evidence="4">Myb-like domain-containing protein</fullName>
    </recommendedName>
</protein>
<proteinExistence type="predicted"/>
<accession>A0A2C5ZP75</accession>
<keyword evidence="3" id="KW-1185">Reference proteome</keyword>
<gene>
    <name evidence="2" type="ORF">CDD82_325</name>
</gene>
<evidence type="ECO:0000313" key="2">
    <source>
        <dbReference type="EMBL" id="PHH81632.1"/>
    </source>
</evidence>
<comment type="caution">
    <text evidence="2">The sequence shown here is derived from an EMBL/GenBank/DDBJ whole genome shotgun (WGS) entry which is preliminary data.</text>
</comment>
<evidence type="ECO:0000313" key="3">
    <source>
        <dbReference type="Proteomes" id="UP000224854"/>
    </source>
</evidence>
<sequence length="147" mass="15989">MAPNPSASGSQSSILTEGEMRFIKALFDNLKSKPNADWDGVASDLGFKTPKYAKERFRQMSKLHNWGEGRSMLTSPTKRGADKLEDLVVPNTPVKKTRAKNGTRAKSTPKNKVVTRQAKNKHSSDADEPNEAVLDSGGEQDATAEGT</sequence>
<feature type="compositionally biased region" description="Basic residues" evidence="1">
    <location>
        <begin position="95"/>
        <end position="109"/>
    </location>
</feature>
<feature type="region of interest" description="Disordered" evidence="1">
    <location>
        <begin position="67"/>
        <end position="147"/>
    </location>
</feature>
<evidence type="ECO:0008006" key="4">
    <source>
        <dbReference type="Google" id="ProtNLM"/>
    </source>
</evidence>
<dbReference type="OrthoDB" id="5239281at2759"/>